<dbReference type="InterPro" id="IPR021335">
    <property type="entry name" value="DUF2948"/>
</dbReference>
<evidence type="ECO:0000313" key="1">
    <source>
        <dbReference type="EMBL" id="SFV26478.1"/>
    </source>
</evidence>
<gene>
    <name evidence="1" type="ORF">SAMN04488557_0490</name>
</gene>
<evidence type="ECO:0008006" key="3">
    <source>
        <dbReference type="Google" id="ProtNLM"/>
    </source>
</evidence>
<protein>
    <recommendedName>
        <fullName evidence="3">DUF2948 family protein</fullName>
    </recommendedName>
</protein>
<name>A0A1I7MVR2_9HYPH</name>
<dbReference type="RefSeq" id="WP_092863713.1">
    <property type="nucleotide sequence ID" value="NZ_FPCH01000001.1"/>
</dbReference>
<reference evidence="2" key="1">
    <citation type="submission" date="2016-10" db="EMBL/GenBank/DDBJ databases">
        <authorList>
            <person name="Varghese N."/>
            <person name="Submissions S."/>
        </authorList>
    </citation>
    <scope>NUCLEOTIDE SEQUENCE [LARGE SCALE GENOMIC DNA]</scope>
    <source>
        <strain evidence="2">DSM 1565</strain>
    </source>
</reference>
<dbReference type="OrthoDB" id="9806367at2"/>
<dbReference type="EMBL" id="FPCH01000001">
    <property type="protein sequence ID" value="SFV26478.1"/>
    <property type="molecule type" value="Genomic_DNA"/>
</dbReference>
<dbReference type="Pfam" id="PF11164">
    <property type="entry name" value="DUF2948"/>
    <property type="match status" value="1"/>
</dbReference>
<sequence length="157" mass="17393">MPDLKLIAFDTEDLGVISAQLQDAVLRVGDMKYLPKQKRFVGIANRFDWQKFAEDAQASKTKIAPEYERRRCAVRFERVNAVKVHGFDLNDKRAALALLAMTYEPTAGSESPEGDVTLTFSGGAAIRLGVECIEIELKDLGAAWATKRPPEHPEDAS</sequence>
<accession>A0A1I7MVR2</accession>
<evidence type="ECO:0000313" key="2">
    <source>
        <dbReference type="Proteomes" id="UP000199423"/>
    </source>
</evidence>
<dbReference type="Proteomes" id="UP000199423">
    <property type="component" value="Unassembled WGS sequence"/>
</dbReference>
<keyword evidence="2" id="KW-1185">Reference proteome</keyword>
<dbReference type="AlphaFoldDB" id="A0A1I7MVR2"/>
<dbReference type="STRING" id="51670.SAMN04488557_0490"/>
<organism evidence="1 2">
    <name type="scientific">Hyphomicrobium facile</name>
    <dbReference type="NCBI Taxonomy" id="51670"/>
    <lineage>
        <taxon>Bacteria</taxon>
        <taxon>Pseudomonadati</taxon>
        <taxon>Pseudomonadota</taxon>
        <taxon>Alphaproteobacteria</taxon>
        <taxon>Hyphomicrobiales</taxon>
        <taxon>Hyphomicrobiaceae</taxon>
        <taxon>Hyphomicrobium</taxon>
    </lineage>
</organism>
<proteinExistence type="predicted"/>